<dbReference type="Gene3D" id="3.30.70.2650">
    <property type="match status" value="1"/>
</dbReference>
<proteinExistence type="predicted"/>
<evidence type="ECO:0000259" key="7">
    <source>
        <dbReference type="Pfam" id="PF20803"/>
    </source>
</evidence>
<dbReference type="InterPro" id="IPR048846">
    <property type="entry name" value="PaaX-like_central"/>
</dbReference>
<dbReference type="GO" id="GO:0043571">
    <property type="term" value="P:maintenance of CRISPR repeat elements"/>
    <property type="evidence" value="ECO:0007669"/>
    <property type="project" value="InterPro"/>
</dbReference>
<dbReference type="Pfam" id="PF20803">
    <property type="entry name" value="PaaX_M"/>
    <property type="match status" value="1"/>
</dbReference>
<reference evidence="8 9" key="1">
    <citation type="journal article" date="2016" name="Nat. Commun.">
        <title>Thousands of microbial genomes shed light on interconnected biogeochemical processes in an aquifer system.</title>
        <authorList>
            <person name="Anantharaman K."/>
            <person name="Brown C.T."/>
            <person name="Hug L.A."/>
            <person name="Sharon I."/>
            <person name="Castelle C.J."/>
            <person name="Probst A.J."/>
            <person name="Thomas B.C."/>
            <person name="Singh A."/>
            <person name="Wilkins M.J."/>
            <person name="Karaoz U."/>
            <person name="Brodie E.L."/>
            <person name="Williams K.H."/>
            <person name="Hubbard S.S."/>
            <person name="Banfield J.F."/>
        </authorList>
    </citation>
    <scope>NUCLEOTIDE SEQUENCE [LARGE SCALE GENOMIC DNA]</scope>
</reference>
<dbReference type="SUPFAM" id="SSF143430">
    <property type="entry name" value="TTP0101/SSO1404-like"/>
    <property type="match status" value="1"/>
</dbReference>
<keyword evidence="4" id="KW-0378">Hydrolase</keyword>
<keyword evidence="5" id="KW-0460">Magnesium</keyword>
<accession>A0A1F5Z5T6</accession>
<dbReference type="Proteomes" id="UP000178681">
    <property type="component" value="Unassembled WGS sequence"/>
</dbReference>
<gene>
    <name evidence="8" type="ORF">A2872_02105</name>
</gene>
<dbReference type="GO" id="GO:0004521">
    <property type="term" value="F:RNA endonuclease activity"/>
    <property type="evidence" value="ECO:0007669"/>
    <property type="project" value="InterPro"/>
</dbReference>
<evidence type="ECO:0000256" key="3">
    <source>
        <dbReference type="ARBA" id="ARBA00022759"/>
    </source>
</evidence>
<organism evidence="8 9">
    <name type="scientific">Candidatus Gottesmanbacteria bacterium RIFCSPHIGHO2_01_FULL_42_12</name>
    <dbReference type="NCBI Taxonomy" id="1798377"/>
    <lineage>
        <taxon>Bacteria</taxon>
        <taxon>Candidatus Gottesmaniibacteriota</taxon>
    </lineage>
</organism>
<evidence type="ECO:0000313" key="8">
    <source>
        <dbReference type="EMBL" id="OGG07735.1"/>
    </source>
</evidence>
<dbReference type="NCBIfam" id="TIGR01573">
    <property type="entry name" value="cas2"/>
    <property type="match status" value="1"/>
</dbReference>
<evidence type="ECO:0000256" key="1">
    <source>
        <dbReference type="ARBA" id="ARBA00022722"/>
    </source>
</evidence>
<evidence type="ECO:0000256" key="4">
    <source>
        <dbReference type="ARBA" id="ARBA00022801"/>
    </source>
</evidence>
<dbReference type="AlphaFoldDB" id="A0A1F5Z5T6"/>
<evidence type="ECO:0000256" key="5">
    <source>
        <dbReference type="ARBA" id="ARBA00022842"/>
    </source>
</evidence>
<protein>
    <submittedName>
        <fullName evidence="8">CRISPR-associated endonuclease Cas2</fullName>
    </submittedName>
</protein>
<keyword evidence="1" id="KW-0540">Nuclease</keyword>
<keyword evidence="6" id="KW-0051">Antiviral defense</keyword>
<sequence>MRAKIKIGEKILEILATAGVVGFSALCEGMKDARWVSGGYTDHRVKRSLDRLYNRDLVVKIKTPAGSKWQLTPEGKRLYDQNNLKNVTLNRPEVWDGNWRIVIFDIPEEQGKRVRDMFRNKLKELGFILVQRSVFVCPWPCEKEIMDLAQVLGIDNNVQIVEGKFLTKSEEIKGKFGLSW</sequence>
<name>A0A1F5Z5T6_9BACT</name>
<dbReference type="InterPro" id="IPR021127">
    <property type="entry name" value="CRISPR_associated_Cas2"/>
</dbReference>
<keyword evidence="2" id="KW-0479">Metal-binding</keyword>
<dbReference type="EMBL" id="MFJG01000002">
    <property type="protein sequence ID" value="OGG07735.1"/>
    <property type="molecule type" value="Genomic_DNA"/>
</dbReference>
<comment type="caution">
    <text evidence="8">The sequence shown here is derived from an EMBL/GenBank/DDBJ whole genome shotgun (WGS) entry which is preliminary data.</text>
</comment>
<evidence type="ECO:0000256" key="6">
    <source>
        <dbReference type="ARBA" id="ARBA00023118"/>
    </source>
</evidence>
<dbReference type="STRING" id="1798377.A2872_02105"/>
<evidence type="ECO:0000256" key="2">
    <source>
        <dbReference type="ARBA" id="ARBA00022723"/>
    </source>
</evidence>
<keyword evidence="3 8" id="KW-0255">Endonuclease</keyword>
<feature type="domain" description="Transcriptional repressor PaaX-like central Cas2-like" evidence="7">
    <location>
        <begin position="93"/>
        <end position="170"/>
    </location>
</feature>
<evidence type="ECO:0000313" key="9">
    <source>
        <dbReference type="Proteomes" id="UP000178681"/>
    </source>
</evidence>